<keyword evidence="2" id="KW-1133">Transmembrane helix</keyword>
<name>A0ABR8QIL0_9CELL</name>
<accession>A0ABR8QIL0</accession>
<feature type="compositionally biased region" description="Low complexity" evidence="1">
    <location>
        <begin position="1"/>
        <end position="18"/>
    </location>
</feature>
<keyword evidence="2" id="KW-0812">Transmembrane</keyword>
<feature type="transmembrane region" description="Helical" evidence="2">
    <location>
        <begin position="110"/>
        <end position="143"/>
    </location>
</feature>
<feature type="region of interest" description="Disordered" evidence="1">
    <location>
        <begin position="1"/>
        <end position="104"/>
    </location>
</feature>
<comment type="caution">
    <text evidence="3">The sequence shown here is derived from an EMBL/GenBank/DDBJ whole genome shotgun (WGS) entry which is preliminary data.</text>
</comment>
<feature type="region of interest" description="Disordered" evidence="1">
    <location>
        <begin position="186"/>
        <end position="238"/>
    </location>
</feature>
<feature type="compositionally biased region" description="Gly residues" evidence="1">
    <location>
        <begin position="210"/>
        <end position="229"/>
    </location>
</feature>
<feature type="compositionally biased region" description="Pro residues" evidence="1">
    <location>
        <begin position="19"/>
        <end position="29"/>
    </location>
</feature>
<dbReference type="EMBL" id="JACSQV010000024">
    <property type="protein sequence ID" value="MBD7920230.1"/>
    <property type="molecule type" value="Genomic_DNA"/>
</dbReference>
<evidence type="ECO:0000313" key="3">
    <source>
        <dbReference type="EMBL" id="MBD7920230.1"/>
    </source>
</evidence>
<evidence type="ECO:0008006" key="5">
    <source>
        <dbReference type="Google" id="ProtNLM"/>
    </source>
</evidence>
<feature type="compositionally biased region" description="Pro residues" evidence="1">
    <location>
        <begin position="69"/>
        <end position="86"/>
    </location>
</feature>
<keyword evidence="2" id="KW-0472">Membrane</keyword>
<proteinExistence type="predicted"/>
<dbReference type="RefSeq" id="WP_191784876.1">
    <property type="nucleotide sequence ID" value="NZ_JACSQV010000024.1"/>
</dbReference>
<sequence>MSTEGPTTPGSPTWGSPGAVPPPPPPPPAVDAGHAPLEPFAAPSVPRAPAGTLPPPSYGTSPAGAPPVYGTPPPGAMPAPPPPPGWSPQGASRGPVDGHGGGQGRTGTAALVLGIVAFVLAWVPFVGIVALPLGVVALVLGIVARRRRGGARPAPAGRATAGVVLGTVAVLVAVVAQVSYVVAATTSSGGSDARPGDVAQDDGVLDDGALDGGTGDGAAGGDAGGGAAGGDASDVPPWEPMTVEQVAFGPEPDQPGVWWYVAVIDNPNAAHRFGSTEMSVEALGADGTLLVAEWAYADVLPGRTAVSGTFRELGDRVPDRVDVRLPLLQPVTYAPGAGRLTVGELTVRSESWGVTVEGTVSSTLDEDTEMAQVVVVAAGPDGEVVAAARGYAFELAAGGDAAFDATFYQELPAGTTYTAYVAP</sequence>
<reference evidence="3 4" key="1">
    <citation type="submission" date="2020-08" db="EMBL/GenBank/DDBJ databases">
        <title>A Genomic Blueprint of the Chicken Gut Microbiome.</title>
        <authorList>
            <person name="Gilroy R."/>
            <person name="Ravi A."/>
            <person name="Getino M."/>
            <person name="Pursley I."/>
            <person name="Horton D.L."/>
            <person name="Alikhan N.-F."/>
            <person name="Baker D."/>
            <person name="Gharbi K."/>
            <person name="Hall N."/>
            <person name="Watson M."/>
            <person name="Adriaenssens E.M."/>
            <person name="Foster-Nyarko E."/>
            <person name="Jarju S."/>
            <person name="Secka A."/>
            <person name="Antonio M."/>
            <person name="Oren A."/>
            <person name="Chaudhuri R."/>
            <person name="La Ragione R.M."/>
            <person name="Hildebrand F."/>
            <person name="Pallen M.J."/>
        </authorList>
    </citation>
    <scope>NUCLEOTIDE SEQUENCE [LARGE SCALE GENOMIC DNA]</scope>
    <source>
        <strain evidence="3 4">Sa3CUA2</strain>
    </source>
</reference>
<evidence type="ECO:0000313" key="4">
    <source>
        <dbReference type="Proteomes" id="UP000604241"/>
    </source>
</evidence>
<feature type="transmembrane region" description="Helical" evidence="2">
    <location>
        <begin position="163"/>
        <end position="183"/>
    </location>
</feature>
<organism evidence="3 4">
    <name type="scientific">Cellulomonas avistercoris</name>
    <dbReference type="NCBI Taxonomy" id="2762242"/>
    <lineage>
        <taxon>Bacteria</taxon>
        <taxon>Bacillati</taxon>
        <taxon>Actinomycetota</taxon>
        <taxon>Actinomycetes</taxon>
        <taxon>Micrococcales</taxon>
        <taxon>Cellulomonadaceae</taxon>
        <taxon>Cellulomonas</taxon>
    </lineage>
</organism>
<keyword evidence="4" id="KW-1185">Reference proteome</keyword>
<gene>
    <name evidence="3" type="ORF">H9657_18310</name>
</gene>
<feature type="compositionally biased region" description="Acidic residues" evidence="1">
    <location>
        <begin position="199"/>
        <end position="209"/>
    </location>
</feature>
<evidence type="ECO:0000256" key="1">
    <source>
        <dbReference type="SAM" id="MobiDB-lite"/>
    </source>
</evidence>
<protein>
    <recommendedName>
        <fullName evidence="5">DUF4190 domain-containing protein</fullName>
    </recommendedName>
</protein>
<evidence type="ECO:0000256" key="2">
    <source>
        <dbReference type="SAM" id="Phobius"/>
    </source>
</evidence>
<dbReference type="Proteomes" id="UP000604241">
    <property type="component" value="Unassembled WGS sequence"/>
</dbReference>